<keyword evidence="5" id="KW-0694">RNA-binding</keyword>
<feature type="repeat" description="Pumilio" evidence="7">
    <location>
        <begin position="774"/>
        <end position="797"/>
    </location>
</feature>
<dbReference type="PROSITE" id="PS50302">
    <property type="entry name" value="PUM"/>
    <property type="match status" value="8"/>
</dbReference>
<evidence type="ECO:0000256" key="8">
    <source>
        <dbReference type="SAM" id="MobiDB-lite"/>
    </source>
</evidence>
<dbReference type="OrthoDB" id="668540at2759"/>
<dbReference type="GO" id="GO:0003729">
    <property type="term" value="F:mRNA binding"/>
    <property type="evidence" value="ECO:0000318"/>
    <property type="project" value="GO_Central"/>
</dbReference>
<feature type="repeat" description="Pumilio" evidence="7">
    <location>
        <begin position="630"/>
        <end position="665"/>
    </location>
</feature>
<dbReference type="Gene3D" id="1.25.10.10">
    <property type="entry name" value="Leucine-rich Repeat Variant"/>
    <property type="match status" value="1"/>
</dbReference>
<gene>
    <name evidence="10" type="ORF">BRADI_4g34111v3</name>
</gene>
<dbReference type="EnsemblPlants" id="PNT64871">
    <property type="protein sequence ID" value="PNT64871"/>
    <property type="gene ID" value="BRADI_4g34111v3"/>
</dbReference>
<dbReference type="STRING" id="15368.A0A2K2CS63"/>
<dbReference type="AlphaFoldDB" id="A0A2K2CS63"/>
<reference evidence="10 11" key="1">
    <citation type="journal article" date="2010" name="Nature">
        <title>Genome sequencing and analysis of the model grass Brachypodium distachyon.</title>
        <authorList>
            <consortium name="International Brachypodium Initiative"/>
        </authorList>
    </citation>
    <scope>NUCLEOTIDE SEQUENCE [LARGE SCALE GENOMIC DNA]</scope>
    <source>
        <strain evidence="10 11">Bd21</strain>
    </source>
</reference>
<feature type="repeat" description="Pumilio" evidence="7">
    <location>
        <begin position="809"/>
        <end position="844"/>
    </location>
</feature>
<sequence>MATGNRLPSVGGNGGVNSEPRKDLGSYDPLPARFSGEGLAFTQNGCSINGSGRDDIPNRCGSAPPSMEGSFADLDHLIGQRSGNVEARLKNLNRVAGSAKSEERLCSDPAYFKYYDSKMNLNPRLPTPGVLKESHCLMNQFSKAGEGRPLSLDDRSNGRSSPHCSTLSTHNEGPEEDRPPRLDLSSAEDARCDYRQSTSNIGSHRSNLVGLMLEKIPQVALYDNSCALSNTNSCDRGSACSGINSSKNSPLDIVNSLDMNGFPPDTNQQSHRPISSNNLIASSPPSSDHNTIMEASQQGNPLDIKPGDAVSAMLNGVDSSMEHLKISLDTQGNEHIMQQGQNNALLQNGPSHLLHDDPIQMIPLGINLSQVPFVDDFSDAHMKLNFGDNQLFPQLGVTTPFYAHSYLGSTYDQNLQLPSGLTPPCGIGGHGLYGSFLPPFVIKFAPQLPVMASFDSPLTPNVSGGSPSTRNFAAGTEFPDPFKIFEQPGVARPTNPICNPVSSSTNYVGNPADVFGSQKVLSETIHQSGQRFQFPTTGVSSSPATIKGGDYVGNHQSTSPYIPASSVFHGQPLSGTYPRDMRNNAIGFQSSSESMARSQGLKVKEKSDCNAHSFVEDVKSNKTRRVELSHIKGRIVDYSYDQNGSRFIQQKLDSCTTEEKALVFSEILPHALSMMTDLFGNYVIQKCFERGNPEQRRDLAKNFAGRVLPMSLQMYGCRVFQKALEVIELDQKIALVRELDGHVLRCVYDQNGNHVLQKCIECVPAEHTGFMVSAFQGQIARLSMHPYGCRVIQRTLEHCSIDSEGIIDEILQSACILTKDRYGNYVMQCVLEKGKSNERSQIISKLAGQVVSMRQDKFASNVIEKCFQHVDVAERDLLIKEILEQTEANNYLLVMMKDQFANYVVKKILETCNEHQREALISRIKCHLQELKKYSYGKYIASRIEQFSGDGASTSGS</sequence>
<dbReference type="SMR" id="A0A2K2CS63"/>
<dbReference type="InterPro" id="IPR011989">
    <property type="entry name" value="ARM-like"/>
</dbReference>
<dbReference type="InterPro" id="IPR001313">
    <property type="entry name" value="Pumilio_RNA-bd_rpt"/>
</dbReference>
<dbReference type="GO" id="GO:0005737">
    <property type="term" value="C:cytoplasm"/>
    <property type="evidence" value="ECO:0000318"/>
    <property type="project" value="GO_Central"/>
</dbReference>
<dbReference type="InterPro" id="IPR033133">
    <property type="entry name" value="PUM-HD"/>
</dbReference>
<dbReference type="Proteomes" id="UP000008810">
    <property type="component" value="Chromosome 4"/>
</dbReference>
<keyword evidence="2" id="KW-0963">Cytoplasm</keyword>
<feature type="repeat" description="Pumilio" evidence="7">
    <location>
        <begin position="845"/>
        <end position="880"/>
    </location>
</feature>
<dbReference type="GO" id="GO:0010608">
    <property type="term" value="P:post-transcriptional regulation of gene expression"/>
    <property type="evidence" value="ECO:0000318"/>
    <property type="project" value="GO_Central"/>
</dbReference>
<comment type="function">
    <text evidence="6">Sequence-specific RNA-binding protein that regulates translation and mRNA stability by binding the 3'-UTR of target mRNAs. Binds the APUM-binding elements (APBEs) in the 3'-UTR mRNA sequence of CLV1, PNH, WUS and FAS2.</text>
</comment>
<comment type="subcellular location">
    <subcellularLocation>
        <location evidence="1">Cytoplasm</location>
    </subcellularLocation>
</comment>
<dbReference type="PANTHER" id="PTHR12537">
    <property type="entry name" value="RNA BINDING PROTEIN PUMILIO-RELATED"/>
    <property type="match status" value="1"/>
</dbReference>
<evidence type="ECO:0000313" key="12">
    <source>
        <dbReference type="Proteomes" id="UP000008810"/>
    </source>
</evidence>
<dbReference type="InParanoid" id="A0A2K2CS63"/>
<proteinExistence type="predicted"/>
<evidence type="ECO:0000256" key="2">
    <source>
        <dbReference type="ARBA" id="ARBA00022490"/>
    </source>
</evidence>
<keyword evidence="3" id="KW-0677">Repeat</keyword>
<evidence type="ECO:0000313" key="10">
    <source>
        <dbReference type="EMBL" id="PNT64871.1"/>
    </source>
</evidence>
<evidence type="ECO:0000256" key="5">
    <source>
        <dbReference type="ARBA" id="ARBA00022884"/>
    </source>
</evidence>
<feature type="compositionally biased region" description="Basic and acidic residues" evidence="8">
    <location>
        <begin position="172"/>
        <end position="181"/>
    </location>
</feature>
<feature type="domain" description="PUM-HD" evidence="9">
    <location>
        <begin position="610"/>
        <end position="948"/>
    </location>
</feature>
<dbReference type="PROSITE" id="PS50303">
    <property type="entry name" value="PUM_HD"/>
    <property type="match status" value="1"/>
</dbReference>
<organism evidence="10">
    <name type="scientific">Brachypodium distachyon</name>
    <name type="common">Purple false brome</name>
    <name type="synonym">Trachynia distachya</name>
    <dbReference type="NCBI Taxonomy" id="15368"/>
    <lineage>
        <taxon>Eukaryota</taxon>
        <taxon>Viridiplantae</taxon>
        <taxon>Streptophyta</taxon>
        <taxon>Embryophyta</taxon>
        <taxon>Tracheophyta</taxon>
        <taxon>Spermatophyta</taxon>
        <taxon>Magnoliopsida</taxon>
        <taxon>Liliopsida</taxon>
        <taxon>Poales</taxon>
        <taxon>Poaceae</taxon>
        <taxon>BOP clade</taxon>
        <taxon>Pooideae</taxon>
        <taxon>Stipodae</taxon>
        <taxon>Brachypodieae</taxon>
        <taxon>Brachypodium</taxon>
    </lineage>
</organism>
<dbReference type="EMBL" id="CM000883">
    <property type="protein sequence ID" value="PNT64871.1"/>
    <property type="molecule type" value="Genomic_DNA"/>
</dbReference>
<feature type="repeat" description="Pumilio" evidence="7">
    <location>
        <begin position="702"/>
        <end position="737"/>
    </location>
</feature>
<evidence type="ECO:0000256" key="1">
    <source>
        <dbReference type="ARBA" id="ARBA00004496"/>
    </source>
</evidence>
<feature type="region of interest" description="Disordered" evidence="8">
    <location>
        <begin position="144"/>
        <end position="183"/>
    </location>
</feature>
<dbReference type="FunFam" id="1.25.10.10:FF:000004">
    <property type="entry name" value="Pumilio homolog 1 isoform 2"/>
    <property type="match status" value="1"/>
</dbReference>
<feature type="compositionally biased region" description="Polar residues" evidence="8">
    <location>
        <begin position="158"/>
        <end position="171"/>
    </location>
</feature>
<feature type="region of interest" description="Disordered" evidence="8">
    <location>
        <begin position="1"/>
        <end position="30"/>
    </location>
</feature>
<feature type="repeat" description="Pumilio" evidence="7">
    <location>
        <begin position="666"/>
        <end position="701"/>
    </location>
</feature>
<dbReference type="InterPro" id="IPR016024">
    <property type="entry name" value="ARM-type_fold"/>
</dbReference>
<feature type="repeat" description="Pumilio" evidence="7">
    <location>
        <begin position="738"/>
        <end position="773"/>
    </location>
</feature>
<dbReference type="Gramene" id="PNT64871">
    <property type="protein sequence ID" value="PNT64871"/>
    <property type="gene ID" value="BRADI_4g34111v3"/>
</dbReference>
<dbReference type="SUPFAM" id="SSF48371">
    <property type="entry name" value="ARM repeat"/>
    <property type="match status" value="1"/>
</dbReference>
<reference evidence="11" key="3">
    <citation type="submission" date="2018-08" db="UniProtKB">
        <authorList>
            <consortium name="EnsemblPlants"/>
        </authorList>
    </citation>
    <scope>IDENTIFICATION</scope>
    <source>
        <strain evidence="11">cv. Bd21</strain>
    </source>
</reference>
<evidence type="ECO:0000259" key="9">
    <source>
        <dbReference type="PROSITE" id="PS50303"/>
    </source>
</evidence>
<dbReference type="PANTHER" id="PTHR12537:SF123">
    <property type="entry name" value="PUM-HD DOMAIN-CONTAINING PROTEIN"/>
    <property type="match status" value="1"/>
</dbReference>
<dbReference type="Pfam" id="PF00806">
    <property type="entry name" value="PUF"/>
    <property type="match status" value="8"/>
</dbReference>
<keyword evidence="4" id="KW-0810">Translation regulation</keyword>
<reference evidence="10" key="2">
    <citation type="submission" date="2017-06" db="EMBL/GenBank/DDBJ databases">
        <title>WGS assembly of Brachypodium distachyon.</title>
        <authorList>
            <consortium name="The International Brachypodium Initiative"/>
            <person name="Lucas S."/>
            <person name="Harmon-Smith M."/>
            <person name="Lail K."/>
            <person name="Tice H."/>
            <person name="Grimwood J."/>
            <person name="Bruce D."/>
            <person name="Barry K."/>
            <person name="Shu S."/>
            <person name="Lindquist E."/>
            <person name="Wang M."/>
            <person name="Pitluck S."/>
            <person name="Vogel J.P."/>
            <person name="Garvin D.F."/>
            <person name="Mockler T.C."/>
            <person name="Schmutz J."/>
            <person name="Rokhsar D."/>
            <person name="Bevan M.W."/>
        </authorList>
    </citation>
    <scope>NUCLEOTIDE SEQUENCE</scope>
    <source>
        <strain evidence="10">Bd21</strain>
    </source>
</reference>
<keyword evidence="12" id="KW-1185">Reference proteome</keyword>
<evidence type="ECO:0000256" key="7">
    <source>
        <dbReference type="PROSITE-ProRule" id="PRU00317"/>
    </source>
</evidence>
<dbReference type="GO" id="GO:0006417">
    <property type="term" value="P:regulation of translation"/>
    <property type="evidence" value="ECO:0007669"/>
    <property type="project" value="UniProtKB-KW"/>
</dbReference>
<name>A0A2K2CS63_BRADI</name>
<feature type="repeat" description="Pumilio" evidence="7">
    <location>
        <begin position="887"/>
        <end position="922"/>
    </location>
</feature>
<evidence type="ECO:0000256" key="6">
    <source>
        <dbReference type="ARBA" id="ARBA00055193"/>
    </source>
</evidence>
<dbReference type="CDD" id="cd07920">
    <property type="entry name" value="Pumilio"/>
    <property type="match status" value="1"/>
</dbReference>
<evidence type="ECO:0000313" key="11">
    <source>
        <dbReference type="EnsemblPlants" id="PNT64871"/>
    </source>
</evidence>
<dbReference type="SMART" id="SM00025">
    <property type="entry name" value="Pumilio"/>
    <property type="match status" value="8"/>
</dbReference>
<dbReference type="InterPro" id="IPR033712">
    <property type="entry name" value="Pumilio_RNA-bd"/>
</dbReference>
<protein>
    <recommendedName>
        <fullName evidence="9">PUM-HD domain-containing protein</fullName>
    </recommendedName>
</protein>
<accession>A0A2K2CS63</accession>
<evidence type="ECO:0000256" key="3">
    <source>
        <dbReference type="ARBA" id="ARBA00022737"/>
    </source>
</evidence>
<evidence type="ECO:0000256" key="4">
    <source>
        <dbReference type="ARBA" id="ARBA00022845"/>
    </source>
</evidence>